<proteinExistence type="predicted"/>
<feature type="region of interest" description="Disordered" evidence="1">
    <location>
        <begin position="1"/>
        <end position="56"/>
    </location>
</feature>
<organism evidence="2 3">
    <name type="scientific">Haloactinopolyspora alba</name>
    <dbReference type="NCBI Taxonomy" id="648780"/>
    <lineage>
        <taxon>Bacteria</taxon>
        <taxon>Bacillati</taxon>
        <taxon>Actinomycetota</taxon>
        <taxon>Actinomycetes</taxon>
        <taxon>Jiangellales</taxon>
        <taxon>Jiangellaceae</taxon>
        <taxon>Haloactinopolyspora</taxon>
    </lineage>
</organism>
<accession>A0A2P8DHH1</accession>
<sequence>MSRVGATVLAKPGTEPGRHQSRTACDVADVTRATDLGGDNMSDEQSTSAPPTPRKPRRWVWPLAAFLLFFVGVGIGTSGDTGGTGDAAAVDDLRGQLEEVTSERDSLAESADAGESDLAEREAALETRAGELDEREAALDERAGQLDQRETAITESEEAVAANTVSDGYWIVGTDMEPGTYRAVGVSSDCYWGIYTSGTNGSDILGNGLPGGGNPQVTVEEGQDFESQRCGEWTKQ</sequence>
<gene>
    <name evidence="2" type="ORF">CLV30_12539</name>
</gene>
<evidence type="ECO:0000313" key="2">
    <source>
        <dbReference type="EMBL" id="PSK96658.1"/>
    </source>
</evidence>
<feature type="region of interest" description="Disordered" evidence="1">
    <location>
        <begin position="202"/>
        <end position="236"/>
    </location>
</feature>
<feature type="compositionally biased region" description="Basic and acidic residues" evidence="1">
    <location>
        <begin position="226"/>
        <end position="236"/>
    </location>
</feature>
<reference evidence="2 3" key="1">
    <citation type="submission" date="2018-03" db="EMBL/GenBank/DDBJ databases">
        <title>Genomic Encyclopedia of Archaeal and Bacterial Type Strains, Phase II (KMG-II): from individual species to whole genera.</title>
        <authorList>
            <person name="Goeker M."/>
        </authorList>
    </citation>
    <scope>NUCLEOTIDE SEQUENCE [LARGE SCALE GENOMIC DNA]</scope>
    <source>
        <strain evidence="2 3">DSM 45211</strain>
    </source>
</reference>
<dbReference type="AlphaFoldDB" id="A0A2P8DHH1"/>
<comment type="caution">
    <text evidence="2">The sequence shown here is derived from an EMBL/GenBank/DDBJ whole genome shotgun (WGS) entry which is preliminary data.</text>
</comment>
<evidence type="ECO:0000256" key="1">
    <source>
        <dbReference type="SAM" id="MobiDB-lite"/>
    </source>
</evidence>
<name>A0A2P8DHH1_9ACTN</name>
<protein>
    <submittedName>
        <fullName evidence="2">Uncharacterized protein</fullName>
    </submittedName>
</protein>
<dbReference type="Proteomes" id="UP000243528">
    <property type="component" value="Unassembled WGS sequence"/>
</dbReference>
<dbReference type="EMBL" id="PYGE01000025">
    <property type="protein sequence ID" value="PSK96658.1"/>
    <property type="molecule type" value="Genomic_DNA"/>
</dbReference>
<evidence type="ECO:0000313" key="3">
    <source>
        <dbReference type="Proteomes" id="UP000243528"/>
    </source>
</evidence>
<keyword evidence="3" id="KW-1185">Reference proteome</keyword>